<feature type="compositionally biased region" description="Basic and acidic residues" evidence="1">
    <location>
        <begin position="117"/>
        <end position="157"/>
    </location>
</feature>
<feature type="compositionally biased region" description="Basic and acidic residues" evidence="1">
    <location>
        <begin position="77"/>
        <end position="86"/>
    </location>
</feature>
<dbReference type="AlphaFoldDB" id="A0AAW1SYP5"/>
<protein>
    <recommendedName>
        <fullName evidence="2">Protein ENHANCED DISEASE RESISTANCE 2 C-terminal domain-containing protein</fullName>
    </recommendedName>
</protein>
<accession>A0AAW1SYP5</accession>
<evidence type="ECO:0000313" key="4">
    <source>
        <dbReference type="Proteomes" id="UP001485043"/>
    </source>
</evidence>
<proteinExistence type="predicted"/>
<dbReference type="Proteomes" id="UP001485043">
    <property type="component" value="Unassembled WGS sequence"/>
</dbReference>
<gene>
    <name evidence="3" type="ORF">WJX84_000829</name>
</gene>
<feature type="compositionally biased region" description="Polar residues" evidence="1">
    <location>
        <begin position="15"/>
        <end position="34"/>
    </location>
</feature>
<feature type="compositionally biased region" description="Polar residues" evidence="1">
    <location>
        <begin position="191"/>
        <end position="208"/>
    </location>
</feature>
<evidence type="ECO:0000256" key="1">
    <source>
        <dbReference type="SAM" id="MobiDB-lite"/>
    </source>
</evidence>
<dbReference type="EMBL" id="JALJOV010000584">
    <property type="protein sequence ID" value="KAK9862586.1"/>
    <property type="molecule type" value="Genomic_DNA"/>
</dbReference>
<sequence>MFDCCCRRCRRKAGESSSQAVTLADTAASTSLSPDNPPAGRRKTLSEDEEFFDAKSGLSESTLGSSAGPHSPGEEATTSKDTRDWQESSPSKGPITAVWERISSSLARRSSGSMRQTGDRGSDEAAEDGQHGERLGHLPRPAHDSIRSRLPTADRRTTRTLPSQEADLSGKPLAGASLRGPPNEAARRQSRFSGEASTSQSDWSNTLPSSFNIRGKDYMATKRKQSAGDAAIYRLIGVDLWTFKQRVDHIGQHVQLPQAPQMGPKASRLPEHERPLPFLIINIQLPMKPASMFGKSDEAGCSLVYYFALPEGWEPEQVGNPAALGLLQRFIQDQHESDSSPTRNWLKLIPRISNADEWAKTGPLNGAEYRLINNYNDKPVLTRPQHSFYTGPDYFEMDLNIHGYAYVARRAFGGFIPRLPSAVFENAFVIQGNRAEELPEALLGCVRMEYIDFNAPRPFPYKAGMPEYLRS</sequence>
<dbReference type="Pfam" id="PF07059">
    <property type="entry name" value="EDR2_C"/>
    <property type="match status" value="1"/>
</dbReference>
<feature type="domain" description="Protein ENHANCED DISEASE RESISTANCE 2 C-terminal" evidence="2">
    <location>
        <begin position="203"/>
        <end position="452"/>
    </location>
</feature>
<dbReference type="PANTHER" id="PTHR31558:SF3">
    <property type="entry name" value="CW14 PROTEIN"/>
    <property type="match status" value="1"/>
</dbReference>
<comment type="caution">
    <text evidence="3">The sequence shown here is derived from an EMBL/GenBank/DDBJ whole genome shotgun (WGS) entry which is preliminary data.</text>
</comment>
<dbReference type="PANTHER" id="PTHR31558">
    <property type="entry name" value="CW14 PROTEIN"/>
    <property type="match status" value="1"/>
</dbReference>
<dbReference type="InterPro" id="IPR009769">
    <property type="entry name" value="EDR2_C"/>
</dbReference>
<feature type="region of interest" description="Disordered" evidence="1">
    <location>
        <begin position="12"/>
        <end position="208"/>
    </location>
</feature>
<keyword evidence="4" id="KW-1185">Reference proteome</keyword>
<reference evidence="3 4" key="1">
    <citation type="journal article" date="2024" name="Nat. Commun.">
        <title>Phylogenomics reveals the evolutionary origins of lichenization in chlorophyte algae.</title>
        <authorList>
            <person name="Puginier C."/>
            <person name="Libourel C."/>
            <person name="Otte J."/>
            <person name="Skaloud P."/>
            <person name="Haon M."/>
            <person name="Grisel S."/>
            <person name="Petersen M."/>
            <person name="Berrin J.G."/>
            <person name="Delaux P.M."/>
            <person name="Dal Grande F."/>
            <person name="Keller J."/>
        </authorList>
    </citation>
    <scope>NUCLEOTIDE SEQUENCE [LARGE SCALE GENOMIC DNA]</scope>
    <source>
        <strain evidence="3 4">SAG 2523</strain>
    </source>
</reference>
<evidence type="ECO:0000259" key="2">
    <source>
        <dbReference type="Pfam" id="PF07059"/>
    </source>
</evidence>
<feature type="compositionally biased region" description="Low complexity" evidence="1">
    <location>
        <begin position="101"/>
        <end position="115"/>
    </location>
</feature>
<organism evidence="3 4">
    <name type="scientific">Apatococcus fuscideae</name>
    <dbReference type="NCBI Taxonomy" id="2026836"/>
    <lineage>
        <taxon>Eukaryota</taxon>
        <taxon>Viridiplantae</taxon>
        <taxon>Chlorophyta</taxon>
        <taxon>core chlorophytes</taxon>
        <taxon>Trebouxiophyceae</taxon>
        <taxon>Chlorellales</taxon>
        <taxon>Chlorellaceae</taxon>
        <taxon>Apatococcus</taxon>
    </lineage>
</organism>
<evidence type="ECO:0000313" key="3">
    <source>
        <dbReference type="EMBL" id="KAK9862586.1"/>
    </source>
</evidence>
<name>A0AAW1SYP5_9CHLO</name>